<dbReference type="EMBL" id="GBXM01097920">
    <property type="protein sequence ID" value="JAH10657.1"/>
    <property type="molecule type" value="Transcribed_RNA"/>
</dbReference>
<name>A0A0E9Q2A1_ANGAN</name>
<dbReference type="AlphaFoldDB" id="A0A0E9Q2A1"/>
<protein>
    <submittedName>
        <fullName evidence="1">Uncharacterized protein</fullName>
    </submittedName>
</protein>
<accession>A0A0E9Q2A1</accession>
<reference evidence="1" key="2">
    <citation type="journal article" date="2015" name="Fish Shellfish Immunol.">
        <title>Early steps in the European eel (Anguilla anguilla)-Vibrio vulnificus interaction in the gills: Role of the RtxA13 toxin.</title>
        <authorList>
            <person name="Callol A."/>
            <person name="Pajuelo D."/>
            <person name="Ebbesson L."/>
            <person name="Teles M."/>
            <person name="MacKenzie S."/>
            <person name="Amaro C."/>
        </authorList>
    </citation>
    <scope>NUCLEOTIDE SEQUENCE</scope>
</reference>
<sequence>MLFLFLDTLYTRTVPKIKHFCNYLTLSPFKNVSNLVTTSLTHIIIFDT</sequence>
<proteinExistence type="predicted"/>
<evidence type="ECO:0000313" key="1">
    <source>
        <dbReference type="EMBL" id="JAH10657.1"/>
    </source>
</evidence>
<reference evidence="1" key="1">
    <citation type="submission" date="2014-11" db="EMBL/GenBank/DDBJ databases">
        <authorList>
            <person name="Amaro Gonzalez C."/>
        </authorList>
    </citation>
    <scope>NUCLEOTIDE SEQUENCE</scope>
</reference>
<organism evidence="1">
    <name type="scientific">Anguilla anguilla</name>
    <name type="common">European freshwater eel</name>
    <name type="synonym">Muraena anguilla</name>
    <dbReference type="NCBI Taxonomy" id="7936"/>
    <lineage>
        <taxon>Eukaryota</taxon>
        <taxon>Metazoa</taxon>
        <taxon>Chordata</taxon>
        <taxon>Craniata</taxon>
        <taxon>Vertebrata</taxon>
        <taxon>Euteleostomi</taxon>
        <taxon>Actinopterygii</taxon>
        <taxon>Neopterygii</taxon>
        <taxon>Teleostei</taxon>
        <taxon>Anguilliformes</taxon>
        <taxon>Anguillidae</taxon>
        <taxon>Anguilla</taxon>
    </lineage>
</organism>